<protein>
    <recommendedName>
        <fullName evidence="2">C2H2-type domain-containing protein</fullName>
    </recommendedName>
</protein>
<dbReference type="InterPro" id="IPR013087">
    <property type="entry name" value="Znf_C2H2_type"/>
</dbReference>
<gene>
    <name evidence="3" type="ORF">CVIRNUC_003472</name>
</gene>
<dbReference type="GO" id="GO:0008270">
    <property type="term" value="F:zinc ion binding"/>
    <property type="evidence" value="ECO:0007669"/>
    <property type="project" value="UniProtKB-KW"/>
</dbReference>
<sequence length="351" mass="38794">MRSALDSATDNLPGSDRAQVATYRGANPAQRSAGNLGLVQMPEEFKCGTCGAVLKSKQALDYHANKKYKCVAPGTPQHQCLPCGKVFARKNLLEQHFTTEKHKRAQAAADAAADAAAAEAASSAVPEATRENVDDSAPTAVYVRPRSFGKANMNHLALLSFEELKKLLGIRNKCGLTPFLNLFKLLHLNPGVPKNHNVLLDKVDGQLVALAFKQRHWHEVEEERMLLDCMNNAAVRFLDVESALAPGLPDKGFLHLSRMRDMVERETNGIVKEPNGDVRKLMRRAADAITAFTRANPGLFARAREDARTAPELVIPMRTRDLPEWEPEVGHRWLALAKMQQTGQWPMPPSR</sequence>
<keyword evidence="4" id="KW-1185">Reference proteome</keyword>
<keyword evidence="1" id="KW-0862">Zinc</keyword>
<dbReference type="PROSITE" id="PS00028">
    <property type="entry name" value="ZINC_FINGER_C2H2_1"/>
    <property type="match status" value="1"/>
</dbReference>
<proteinExistence type="predicted"/>
<dbReference type="SUPFAM" id="SSF57667">
    <property type="entry name" value="beta-beta-alpha zinc fingers"/>
    <property type="match status" value="1"/>
</dbReference>
<name>A0AAV1I201_9CHLO</name>
<comment type="caution">
    <text evidence="3">The sequence shown here is derived from an EMBL/GenBank/DDBJ whole genome shotgun (WGS) entry which is preliminary data.</text>
</comment>
<evidence type="ECO:0000256" key="1">
    <source>
        <dbReference type="PROSITE-ProRule" id="PRU00042"/>
    </source>
</evidence>
<dbReference type="EMBL" id="CAUYUE010000004">
    <property type="protein sequence ID" value="CAK0767541.1"/>
    <property type="molecule type" value="Genomic_DNA"/>
</dbReference>
<evidence type="ECO:0000313" key="4">
    <source>
        <dbReference type="Proteomes" id="UP001314263"/>
    </source>
</evidence>
<keyword evidence="1" id="KW-0479">Metal-binding</keyword>
<dbReference type="PROSITE" id="PS50157">
    <property type="entry name" value="ZINC_FINGER_C2H2_2"/>
    <property type="match status" value="1"/>
</dbReference>
<dbReference type="Gene3D" id="3.30.160.60">
    <property type="entry name" value="Classic Zinc Finger"/>
    <property type="match status" value="1"/>
</dbReference>
<dbReference type="Proteomes" id="UP001314263">
    <property type="component" value="Unassembled WGS sequence"/>
</dbReference>
<evidence type="ECO:0000313" key="3">
    <source>
        <dbReference type="EMBL" id="CAK0767541.1"/>
    </source>
</evidence>
<keyword evidence="1" id="KW-0863">Zinc-finger</keyword>
<dbReference type="InterPro" id="IPR036236">
    <property type="entry name" value="Znf_C2H2_sf"/>
</dbReference>
<feature type="domain" description="C2H2-type" evidence="2">
    <location>
        <begin position="78"/>
        <end position="107"/>
    </location>
</feature>
<evidence type="ECO:0000259" key="2">
    <source>
        <dbReference type="PROSITE" id="PS50157"/>
    </source>
</evidence>
<accession>A0AAV1I201</accession>
<organism evidence="3 4">
    <name type="scientific">Coccomyxa viridis</name>
    <dbReference type="NCBI Taxonomy" id="1274662"/>
    <lineage>
        <taxon>Eukaryota</taxon>
        <taxon>Viridiplantae</taxon>
        <taxon>Chlorophyta</taxon>
        <taxon>core chlorophytes</taxon>
        <taxon>Trebouxiophyceae</taxon>
        <taxon>Trebouxiophyceae incertae sedis</taxon>
        <taxon>Coccomyxaceae</taxon>
        <taxon>Coccomyxa</taxon>
    </lineage>
</organism>
<dbReference type="AlphaFoldDB" id="A0AAV1I201"/>
<reference evidence="3 4" key="1">
    <citation type="submission" date="2023-10" db="EMBL/GenBank/DDBJ databases">
        <authorList>
            <person name="Maclean D."/>
            <person name="Macfadyen A."/>
        </authorList>
    </citation>
    <scope>NUCLEOTIDE SEQUENCE [LARGE SCALE GENOMIC DNA]</scope>
</reference>